<evidence type="ECO:0000313" key="8">
    <source>
        <dbReference type="Proteomes" id="UP000275846"/>
    </source>
</evidence>
<dbReference type="STRING" id="70667.A0A183TJK5"/>
<organism evidence="9">
    <name type="scientific">Schistocephalus solidus</name>
    <name type="common">Tapeworm</name>
    <dbReference type="NCBI Taxonomy" id="70667"/>
    <lineage>
        <taxon>Eukaryota</taxon>
        <taxon>Metazoa</taxon>
        <taxon>Spiralia</taxon>
        <taxon>Lophotrochozoa</taxon>
        <taxon>Platyhelminthes</taxon>
        <taxon>Cestoda</taxon>
        <taxon>Eucestoda</taxon>
        <taxon>Diphyllobothriidea</taxon>
        <taxon>Diphyllobothriidae</taxon>
        <taxon>Schistocephalus</taxon>
    </lineage>
</organism>
<sequence length="264" mass="29947">MRTVDELTYRALINLMAQERNVFAADCLLSSISYCKQFREIIQVFVGQAGCQIGDACWELYALEHNVDPNGDFITPVNSEQEIFELSTFFNETPAHKAAPRTLLIDSEPSVLGRHTKTNGERKQKPEIRRAMPYVSDFSEATERMLRPLTVGLAHGSEAPIRRLLMQPKGRLPAENTSAVVYRVNCLDCLVNNRGMTDKRLRSGMHECTLAVKRKDGRSHVTMHNLENNHPFSFDRAQVVDRAETENGERDYRGLAIGRQLDQP</sequence>
<dbReference type="InterPro" id="IPR000217">
    <property type="entry name" value="Tubulin"/>
</dbReference>
<evidence type="ECO:0000256" key="4">
    <source>
        <dbReference type="ARBA" id="ARBA00023134"/>
    </source>
</evidence>
<dbReference type="PRINTS" id="PR01161">
    <property type="entry name" value="TUBULIN"/>
</dbReference>
<evidence type="ECO:0000313" key="9">
    <source>
        <dbReference type="WBParaSite" id="SSLN_0001728801-mRNA-1"/>
    </source>
</evidence>
<protein>
    <submittedName>
        <fullName evidence="9">Tubulin domain-containing protein</fullName>
    </submittedName>
</protein>
<dbReference type="AlphaFoldDB" id="A0A183TJK5"/>
<evidence type="ECO:0000256" key="5">
    <source>
        <dbReference type="SAM" id="MobiDB-lite"/>
    </source>
</evidence>
<dbReference type="Proteomes" id="UP000275846">
    <property type="component" value="Unassembled WGS sequence"/>
</dbReference>
<dbReference type="Gene3D" id="3.40.50.1440">
    <property type="entry name" value="Tubulin/FtsZ, GTPase domain"/>
    <property type="match status" value="1"/>
</dbReference>
<name>A0A183TJK5_SCHSO</name>
<comment type="similarity">
    <text evidence="1">Belongs to the tubulin family.</text>
</comment>
<keyword evidence="3" id="KW-0547">Nucleotide-binding</keyword>
<evidence type="ECO:0000256" key="1">
    <source>
        <dbReference type="ARBA" id="ARBA00009636"/>
    </source>
</evidence>
<reference evidence="7 8" key="2">
    <citation type="submission" date="2018-11" db="EMBL/GenBank/DDBJ databases">
        <authorList>
            <consortium name="Pathogen Informatics"/>
        </authorList>
    </citation>
    <scope>NUCLEOTIDE SEQUENCE [LARGE SCALE GENOMIC DNA]</scope>
    <source>
        <strain evidence="7 8">NST_G2</strain>
    </source>
</reference>
<evidence type="ECO:0000313" key="7">
    <source>
        <dbReference type="EMBL" id="VDM03039.1"/>
    </source>
</evidence>
<evidence type="ECO:0000256" key="3">
    <source>
        <dbReference type="ARBA" id="ARBA00022741"/>
    </source>
</evidence>
<feature type="region of interest" description="Disordered" evidence="5">
    <location>
        <begin position="245"/>
        <end position="264"/>
    </location>
</feature>
<keyword evidence="2" id="KW-0493">Microtubule</keyword>
<dbReference type="GO" id="GO:0005525">
    <property type="term" value="F:GTP binding"/>
    <property type="evidence" value="ECO:0007669"/>
    <property type="project" value="UniProtKB-KW"/>
</dbReference>
<keyword evidence="8" id="KW-1185">Reference proteome</keyword>
<dbReference type="GO" id="GO:0005874">
    <property type="term" value="C:microtubule"/>
    <property type="evidence" value="ECO:0007669"/>
    <property type="project" value="UniProtKB-KW"/>
</dbReference>
<evidence type="ECO:0000259" key="6">
    <source>
        <dbReference type="Pfam" id="PF00091"/>
    </source>
</evidence>
<accession>A0A183TJK5</accession>
<evidence type="ECO:0000256" key="2">
    <source>
        <dbReference type="ARBA" id="ARBA00022701"/>
    </source>
</evidence>
<proteinExistence type="inferred from homology"/>
<reference evidence="9" key="1">
    <citation type="submission" date="2016-06" db="UniProtKB">
        <authorList>
            <consortium name="WormBaseParasite"/>
        </authorList>
    </citation>
    <scope>IDENTIFICATION</scope>
</reference>
<gene>
    <name evidence="7" type="ORF">SSLN_LOCUS16653</name>
</gene>
<dbReference type="WBParaSite" id="SSLN_0001728801-mRNA-1">
    <property type="protein sequence ID" value="SSLN_0001728801-mRNA-1"/>
    <property type="gene ID" value="SSLN_0001728801"/>
</dbReference>
<dbReference type="GO" id="GO:0007017">
    <property type="term" value="P:microtubule-based process"/>
    <property type="evidence" value="ECO:0007669"/>
    <property type="project" value="InterPro"/>
</dbReference>
<dbReference type="InterPro" id="IPR003008">
    <property type="entry name" value="Tubulin_FtsZ_GTPase"/>
</dbReference>
<dbReference type="Pfam" id="PF00091">
    <property type="entry name" value="Tubulin"/>
    <property type="match status" value="1"/>
</dbReference>
<dbReference type="InterPro" id="IPR036525">
    <property type="entry name" value="Tubulin/FtsZ_GTPase_sf"/>
</dbReference>
<feature type="domain" description="Tubulin/FtsZ GTPase" evidence="6">
    <location>
        <begin position="40"/>
        <end position="116"/>
    </location>
</feature>
<dbReference type="OrthoDB" id="10564026at2759"/>
<dbReference type="PANTHER" id="PTHR11588">
    <property type="entry name" value="TUBULIN"/>
    <property type="match status" value="1"/>
</dbReference>
<dbReference type="SUPFAM" id="SSF52490">
    <property type="entry name" value="Tubulin nucleotide-binding domain-like"/>
    <property type="match status" value="1"/>
</dbReference>
<keyword evidence="4" id="KW-0342">GTP-binding</keyword>
<dbReference type="EMBL" id="UYSU01041359">
    <property type="protein sequence ID" value="VDM03039.1"/>
    <property type="molecule type" value="Genomic_DNA"/>
</dbReference>